<accession>A0A165R097</accession>
<sequence length="388" mass="42886">MDPVPPPAYVQWPSSVSASSYSDVSHTLSRGTQSSSRHLLQDGNCLQTGDFQYDSNSIHVRLRCQPWQVDAPTYGPNGTVEGTVRIDPQLSHVTKVTATLKGKMMITGMERGVPMSVDKIWRLSKYTVLFSYSTHSGSPYGQDHALSIRIPEYIGEGTSPLPPTFKVSHPGVSCEIAYTLSVDVDRQGLRLSKSLKIPIIYFANSRSSLAEIPEQVKCINDQAPREIFEILPYRTSHGAHDPEEILPSVHLSLQKPVCYAAGEAIPLDLVISCRQMPVYNKLLVPNVDIQMIKHTEIRMKAGSNRLSSLGQNVSIRDTPCGKAALQLLDQEEEGVIRLHYTLTPGTEGSWEVPNVMAISYYIQVIITPPAIASKYLASYRKSIPVKLV</sequence>
<dbReference type="InParanoid" id="A0A165R097"/>
<keyword evidence="2" id="KW-1185">Reference proteome</keyword>
<reference evidence="1 2" key="1">
    <citation type="journal article" date="2016" name="Mol. Biol. Evol.">
        <title>Comparative Genomics of Early-Diverging Mushroom-Forming Fungi Provides Insights into the Origins of Lignocellulose Decay Capabilities.</title>
        <authorList>
            <person name="Nagy L.G."/>
            <person name="Riley R."/>
            <person name="Tritt A."/>
            <person name="Adam C."/>
            <person name="Daum C."/>
            <person name="Floudas D."/>
            <person name="Sun H."/>
            <person name="Yadav J.S."/>
            <person name="Pangilinan J."/>
            <person name="Larsson K.H."/>
            <person name="Matsuura K."/>
            <person name="Barry K."/>
            <person name="Labutti K."/>
            <person name="Kuo R."/>
            <person name="Ohm R.A."/>
            <person name="Bhattacharya S.S."/>
            <person name="Shirouzu T."/>
            <person name="Yoshinaga Y."/>
            <person name="Martin F.M."/>
            <person name="Grigoriev I.V."/>
            <person name="Hibbett D.S."/>
        </authorList>
    </citation>
    <scope>NUCLEOTIDE SEQUENCE [LARGE SCALE GENOMIC DNA]</scope>
    <source>
        <strain evidence="1 2">HHB14362 ss-1</strain>
    </source>
</reference>
<dbReference type="STRING" id="1314782.A0A165R097"/>
<evidence type="ECO:0000313" key="2">
    <source>
        <dbReference type="Proteomes" id="UP000076761"/>
    </source>
</evidence>
<protein>
    <recommendedName>
        <fullName evidence="3">Arrestin C-terminal-like domain-containing protein</fullName>
    </recommendedName>
</protein>
<organism evidence="1 2">
    <name type="scientific">Neolentinus lepideus HHB14362 ss-1</name>
    <dbReference type="NCBI Taxonomy" id="1314782"/>
    <lineage>
        <taxon>Eukaryota</taxon>
        <taxon>Fungi</taxon>
        <taxon>Dikarya</taxon>
        <taxon>Basidiomycota</taxon>
        <taxon>Agaricomycotina</taxon>
        <taxon>Agaricomycetes</taxon>
        <taxon>Gloeophyllales</taxon>
        <taxon>Gloeophyllaceae</taxon>
        <taxon>Neolentinus</taxon>
    </lineage>
</organism>
<evidence type="ECO:0008006" key="3">
    <source>
        <dbReference type="Google" id="ProtNLM"/>
    </source>
</evidence>
<dbReference type="AlphaFoldDB" id="A0A165R097"/>
<dbReference type="Proteomes" id="UP000076761">
    <property type="component" value="Unassembled WGS sequence"/>
</dbReference>
<proteinExistence type="predicted"/>
<evidence type="ECO:0000313" key="1">
    <source>
        <dbReference type="EMBL" id="KZT23134.1"/>
    </source>
</evidence>
<gene>
    <name evidence="1" type="ORF">NEOLEDRAFT_1180355</name>
</gene>
<name>A0A165R097_9AGAM</name>
<dbReference type="OrthoDB" id="2586076at2759"/>
<dbReference type="EMBL" id="KV425588">
    <property type="protein sequence ID" value="KZT23134.1"/>
    <property type="molecule type" value="Genomic_DNA"/>
</dbReference>